<reference evidence="1" key="1">
    <citation type="journal article" date="2015" name="Nature">
        <title>Complex archaea that bridge the gap between prokaryotes and eukaryotes.</title>
        <authorList>
            <person name="Spang A."/>
            <person name="Saw J.H."/>
            <person name="Jorgensen S.L."/>
            <person name="Zaremba-Niedzwiedzka K."/>
            <person name="Martijn J."/>
            <person name="Lind A.E."/>
            <person name="van Eijk R."/>
            <person name="Schleper C."/>
            <person name="Guy L."/>
            <person name="Ettema T.J."/>
        </authorList>
    </citation>
    <scope>NUCLEOTIDE SEQUENCE</scope>
</reference>
<evidence type="ECO:0000313" key="1">
    <source>
        <dbReference type="EMBL" id="KKN29203.1"/>
    </source>
</evidence>
<sequence length="53" mass="6255">MINWIINLIIRIFGKKNRGTKIEFSNDGGYTYKKAITKKLFGRIYIYGKVLKK</sequence>
<accession>A0A0F9SIL6</accession>
<name>A0A0F9SIL6_9ZZZZ</name>
<proteinExistence type="predicted"/>
<protein>
    <submittedName>
        <fullName evidence="1">Uncharacterized protein</fullName>
    </submittedName>
</protein>
<comment type="caution">
    <text evidence="1">The sequence shown here is derived from an EMBL/GenBank/DDBJ whole genome shotgun (WGS) entry which is preliminary data.</text>
</comment>
<dbReference type="EMBL" id="LAZR01002503">
    <property type="protein sequence ID" value="KKN29203.1"/>
    <property type="molecule type" value="Genomic_DNA"/>
</dbReference>
<dbReference type="AlphaFoldDB" id="A0A0F9SIL6"/>
<organism evidence="1">
    <name type="scientific">marine sediment metagenome</name>
    <dbReference type="NCBI Taxonomy" id="412755"/>
    <lineage>
        <taxon>unclassified sequences</taxon>
        <taxon>metagenomes</taxon>
        <taxon>ecological metagenomes</taxon>
    </lineage>
</organism>
<gene>
    <name evidence="1" type="ORF">LCGC14_0846560</name>
</gene>